<keyword evidence="4" id="KW-1185">Reference proteome</keyword>
<dbReference type="InterPro" id="IPR001810">
    <property type="entry name" value="F-box_dom"/>
</dbReference>
<feature type="domain" description="F-box" evidence="1">
    <location>
        <begin position="39"/>
        <end position="88"/>
    </location>
</feature>
<dbReference type="EMBL" id="CM001221">
    <property type="protein sequence ID" value="AET00023.1"/>
    <property type="molecule type" value="Genomic_DNA"/>
</dbReference>
<evidence type="ECO:0000313" key="2">
    <source>
        <dbReference type="EMBL" id="AET00023.1"/>
    </source>
</evidence>
<evidence type="ECO:0000313" key="4">
    <source>
        <dbReference type="Proteomes" id="UP000002051"/>
    </source>
</evidence>
<evidence type="ECO:0000313" key="3">
    <source>
        <dbReference type="EnsemblPlants" id="AET00023"/>
    </source>
</evidence>
<sequence>MDIVMTVQVVENNLDVPKGANEEPCDVNYPFPFSITMVARAALFLPNELIAEILSLLPVKPLMRYKCVNKFFKTLISNPHYKAFILKLQRE</sequence>
<dbReference type="HOGENOM" id="CLU_2430437_0_0_1"/>
<name>G7KHH1_MEDTR</name>
<dbReference type="PaxDb" id="3880-AET00023"/>
<reference evidence="3" key="3">
    <citation type="submission" date="2015-04" db="UniProtKB">
        <authorList>
            <consortium name="EnsemblPlants"/>
        </authorList>
    </citation>
    <scope>IDENTIFICATION</scope>
    <source>
        <strain evidence="3">cv. Jemalong A17</strain>
    </source>
</reference>
<accession>G7KHH1</accession>
<dbReference type="Pfam" id="PF00646">
    <property type="entry name" value="F-box"/>
    <property type="match status" value="1"/>
</dbReference>
<reference evidence="2 4" key="1">
    <citation type="journal article" date="2011" name="Nature">
        <title>The Medicago genome provides insight into the evolution of rhizobial symbioses.</title>
        <authorList>
            <person name="Young N.D."/>
            <person name="Debelle F."/>
            <person name="Oldroyd G.E."/>
            <person name="Geurts R."/>
            <person name="Cannon S.B."/>
            <person name="Udvardi M.K."/>
            <person name="Benedito V.A."/>
            <person name="Mayer K.F."/>
            <person name="Gouzy J."/>
            <person name="Schoof H."/>
            <person name="Van de Peer Y."/>
            <person name="Proost S."/>
            <person name="Cook D.R."/>
            <person name="Meyers B.C."/>
            <person name="Spannagl M."/>
            <person name="Cheung F."/>
            <person name="De Mita S."/>
            <person name="Krishnakumar V."/>
            <person name="Gundlach H."/>
            <person name="Zhou S."/>
            <person name="Mudge J."/>
            <person name="Bharti A.K."/>
            <person name="Murray J.D."/>
            <person name="Naoumkina M.A."/>
            <person name="Rosen B."/>
            <person name="Silverstein K.A."/>
            <person name="Tang H."/>
            <person name="Rombauts S."/>
            <person name="Zhao P.X."/>
            <person name="Zhou P."/>
            <person name="Barbe V."/>
            <person name="Bardou P."/>
            <person name="Bechner M."/>
            <person name="Bellec A."/>
            <person name="Berger A."/>
            <person name="Berges H."/>
            <person name="Bidwell S."/>
            <person name="Bisseling T."/>
            <person name="Choisne N."/>
            <person name="Couloux A."/>
            <person name="Denny R."/>
            <person name="Deshpande S."/>
            <person name="Dai X."/>
            <person name="Doyle J.J."/>
            <person name="Dudez A.M."/>
            <person name="Farmer A.D."/>
            <person name="Fouteau S."/>
            <person name="Franken C."/>
            <person name="Gibelin C."/>
            <person name="Gish J."/>
            <person name="Goldstein S."/>
            <person name="Gonzalez A.J."/>
            <person name="Green P.J."/>
            <person name="Hallab A."/>
            <person name="Hartog M."/>
            <person name="Hua A."/>
            <person name="Humphray S.J."/>
            <person name="Jeong D.H."/>
            <person name="Jing Y."/>
            <person name="Jocker A."/>
            <person name="Kenton S.M."/>
            <person name="Kim D.J."/>
            <person name="Klee K."/>
            <person name="Lai H."/>
            <person name="Lang C."/>
            <person name="Lin S."/>
            <person name="Macmil S.L."/>
            <person name="Magdelenat G."/>
            <person name="Matthews L."/>
            <person name="McCorrison J."/>
            <person name="Monaghan E.L."/>
            <person name="Mun J.H."/>
            <person name="Najar F.Z."/>
            <person name="Nicholson C."/>
            <person name="Noirot C."/>
            <person name="O'Bleness M."/>
            <person name="Paule C.R."/>
            <person name="Poulain J."/>
            <person name="Prion F."/>
            <person name="Qin B."/>
            <person name="Qu C."/>
            <person name="Retzel E.F."/>
            <person name="Riddle C."/>
            <person name="Sallet E."/>
            <person name="Samain S."/>
            <person name="Samson N."/>
            <person name="Sanders I."/>
            <person name="Saurat O."/>
            <person name="Scarpelli C."/>
            <person name="Schiex T."/>
            <person name="Segurens B."/>
            <person name="Severin A.J."/>
            <person name="Sherrier D.J."/>
            <person name="Shi R."/>
            <person name="Sims S."/>
            <person name="Singer S.R."/>
            <person name="Sinharoy S."/>
            <person name="Sterck L."/>
            <person name="Viollet A."/>
            <person name="Wang B.B."/>
            <person name="Wang K."/>
            <person name="Wang M."/>
            <person name="Wang X."/>
            <person name="Warfsmann J."/>
            <person name="Weissenbach J."/>
            <person name="White D.D."/>
            <person name="White J.D."/>
            <person name="Wiley G.B."/>
            <person name="Wincker P."/>
            <person name="Xing Y."/>
            <person name="Yang L."/>
            <person name="Yao Z."/>
            <person name="Ying F."/>
            <person name="Zhai J."/>
            <person name="Zhou L."/>
            <person name="Zuber A."/>
            <person name="Denarie J."/>
            <person name="Dixon R.A."/>
            <person name="May G.D."/>
            <person name="Schwartz D.C."/>
            <person name="Rogers J."/>
            <person name="Quetier F."/>
            <person name="Town C.D."/>
            <person name="Roe B.A."/>
        </authorList>
    </citation>
    <scope>NUCLEOTIDE SEQUENCE [LARGE SCALE GENOMIC DNA]</scope>
    <source>
        <strain evidence="2">A17</strain>
        <strain evidence="3 4">cv. Jemalong A17</strain>
    </source>
</reference>
<evidence type="ECO:0000259" key="1">
    <source>
        <dbReference type="PROSITE" id="PS50181"/>
    </source>
</evidence>
<dbReference type="InterPro" id="IPR036047">
    <property type="entry name" value="F-box-like_dom_sf"/>
</dbReference>
<dbReference type="PROSITE" id="PS50181">
    <property type="entry name" value="FBOX"/>
    <property type="match status" value="1"/>
</dbReference>
<organism evidence="2 4">
    <name type="scientific">Medicago truncatula</name>
    <name type="common">Barrel medic</name>
    <name type="synonym">Medicago tribuloides</name>
    <dbReference type="NCBI Taxonomy" id="3880"/>
    <lineage>
        <taxon>Eukaryota</taxon>
        <taxon>Viridiplantae</taxon>
        <taxon>Streptophyta</taxon>
        <taxon>Embryophyta</taxon>
        <taxon>Tracheophyta</taxon>
        <taxon>Spermatophyta</taxon>
        <taxon>Magnoliopsida</taxon>
        <taxon>eudicotyledons</taxon>
        <taxon>Gunneridae</taxon>
        <taxon>Pentapetalae</taxon>
        <taxon>rosids</taxon>
        <taxon>fabids</taxon>
        <taxon>Fabales</taxon>
        <taxon>Fabaceae</taxon>
        <taxon>Papilionoideae</taxon>
        <taxon>50 kb inversion clade</taxon>
        <taxon>NPAAA clade</taxon>
        <taxon>Hologalegina</taxon>
        <taxon>IRL clade</taxon>
        <taxon>Trifolieae</taxon>
        <taxon>Medicago</taxon>
    </lineage>
</organism>
<dbReference type="Proteomes" id="UP000002051">
    <property type="component" value="Chromosome 5"/>
</dbReference>
<protein>
    <recommendedName>
        <fullName evidence="1">F-box domain-containing protein</fullName>
    </recommendedName>
</protein>
<proteinExistence type="predicted"/>
<dbReference type="AlphaFoldDB" id="G7KHH1"/>
<dbReference type="SMART" id="SM00256">
    <property type="entry name" value="FBOX"/>
    <property type="match status" value="1"/>
</dbReference>
<reference evidence="2 4" key="2">
    <citation type="journal article" date="2014" name="BMC Genomics">
        <title>An improved genome release (version Mt4.0) for the model legume Medicago truncatula.</title>
        <authorList>
            <person name="Tang H."/>
            <person name="Krishnakumar V."/>
            <person name="Bidwell S."/>
            <person name="Rosen B."/>
            <person name="Chan A."/>
            <person name="Zhou S."/>
            <person name="Gentzbittel L."/>
            <person name="Childs K.L."/>
            <person name="Yandell M."/>
            <person name="Gundlach H."/>
            <person name="Mayer K.F."/>
            <person name="Schwartz D.C."/>
            <person name="Town C.D."/>
        </authorList>
    </citation>
    <scope>GENOME REANNOTATION</scope>
    <source>
        <strain evidence="3 4">cv. Jemalong A17</strain>
    </source>
</reference>
<gene>
    <name evidence="2" type="ordered locus">MTR_5g087530</name>
</gene>
<dbReference type="EnsemblPlants" id="AET00023">
    <property type="protein sequence ID" value="AET00023"/>
    <property type="gene ID" value="MTR_5g087530"/>
</dbReference>
<dbReference type="Gene3D" id="1.20.1280.50">
    <property type="match status" value="1"/>
</dbReference>
<dbReference type="SUPFAM" id="SSF81383">
    <property type="entry name" value="F-box domain"/>
    <property type="match status" value="1"/>
</dbReference>